<name>A0A2T8I147_9POAL</name>
<feature type="region of interest" description="Disordered" evidence="1">
    <location>
        <begin position="40"/>
        <end position="71"/>
    </location>
</feature>
<evidence type="ECO:0000313" key="2">
    <source>
        <dbReference type="EMBL" id="PVH31400.1"/>
    </source>
</evidence>
<dbReference type="Gramene" id="PVH31400">
    <property type="protein sequence ID" value="PVH31400"/>
    <property type="gene ID" value="PAHAL_9G134500"/>
</dbReference>
<dbReference type="AlphaFoldDB" id="A0A2T8I147"/>
<accession>A0A2T8I147</accession>
<dbReference type="EMBL" id="CM008054">
    <property type="protein sequence ID" value="PVH31400.1"/>
    <property type="molecule type" value="Genomic_DNA"/>
</dbReference>
<proteinExistence type="predicted"/>
<evidence type="ECO:0000256" key="1">
    <source>
        <dbReference type="SAM" id="MobiDB-lite"/>
    </source>
</evidence>
<gene>
    <name evidence="2" type="ORF">PAHAL_9G134500</name>
</gene>
<sequence>MPRLPVMEAARAEDLTRGWWRQIPPPLDAVVAQGMMKLTQATDAARQPQCSHTHATGEAPTRPSPGPHLDSTTVLDAIQALRTTVRVRWTQFEHCRPQFEHCKPQFERAELDPERG</sequence>
<reference evidence="2" key="1">
    <citation type="submission" date="2018-04" db="EMBL/GenBank/DDBJ databases">
        <title>WGS assembly of Panicum hallii.</title>
        <authorList>
            <person name="Lovell J."/>
            <person name="Jenkins J."/>
            <person name="Lowry D."/>
            <person name="Mamidi S."/>
            <person name="Sreedasyam A."/>
            <person name="Weng X."/>
            <person name="Barry K."/>
            <person name="Bonette J."/>
            <person name="Campitelli B."/>
            <person name="Daum C."/>
            <person name="Gordon S."/>
            <person name="Gould B."/>
            <person name="Lipzen A."/>
            <person name="Macqueen A."/>
            <person name="Palacio-Mejia J."/>
            <person name="Plott C."/>
            <person name="Shakirov E."/>
            <person name="Shu S."/>
            <person name="Yoshinaga Y."/>
            <person name="Zane M."/>
            <person name="Rokhsar D."/>
            <person name="Grimwood J."/>
            <person name="Schmutz J."/>
            <person name="Juenger T."/>
        </authorList>
    </citation>
    <scope>NUCLEOTIDE SEQUENCE [LARGE SCALE GENOMIC DNA]</scope>
    <source>
        <strain evidence="2">FIL2</strain>
    </source>
</reference>
<protein>
    <submittedName>
        <fullName evidence="2">Uncharacterized protein</fullName>
    </submittedName>
</protein>
<organism evidence="2">
    <name type="scientific">Panicum hallii</name>
    <dbReference type="NCBI Taxonomy" id="206008"/>
    <lineage>
        <taxon>Eukaryota</taxon>
        <taxon>Viridiplantae</taxon>
        <taxon>Streptophyta</taxon>
        <taxon>Embryophyta</taxon>
        <taxon>Tracheophyta</taxon>
        <taxon>Spermatophyta</taxon>
        <taxon>Magnoliopsida</taxon>
        <taxon>Liliopsida</taxon>
        <taxon>Poales</taxon>
        <taxon>Poaceae</taxon>
        <taxon>PACMAD clade</taxon>
        <taxon>Panicoideae</taxon>
        <taxon>Panicodae</taxon>
        <taxon>Paniceae</taxon>
        <taxon>Panicinae</taxon>
        <taxon>Panicum</taxon>
        <taxon>Panicum sect. Panicum</taxon>
    </lineage>
</organism>
<dbReference type="Proteomes" id="UP000243499">
    <property type="component" value="Chromosome 9"/>
</dbReference>